<protein>
    <submittedName>
        <fullName evidence="3">Ubl carboxyl-terminal hydrolase 18</fullName>
    </submittedName>
</protein>
<dbReference type="GO" id="GO:0005634">
    <property type="term" value="C:nucleus"/>
    <property type="evidence" value="ECO:0007669"/>
    <property type="project" value="TreeGrafter"/>
</dbReference>
<dbReference type="SUPFAM" id="SSF54001">
    <property type="entry name" value="Cysteine proteinases"/>
    <property type="match status" value="1"/>
</dbReference>
<sequence length="339" mass="38533">MARYQSDSMLGAMFRLFDLRDCRCGVRGLPNEHLSCCVNSILQTLSATWELADLLEKWEASGVKAEAWSVPLQLSRALAAMRSEPPRPAPHRDLLRCLDRHCVRLNTQHDADEVFVAIMNLMQQQMEDRSTALEIQNLYRLSVETHVQCLQCSSVQSQSSYLLSLPLHIQEDHNSLEGCLKSFFEPQELGGINCCFCPACESKTPSKKGFKLLSLPPILCLHLKRFRSSSGRTRKLGCTVTFPESLDLLAAVRDAFPSDCVQAACRYALYAVVVHSGSAHFGHYTAYVRDRTDRRWYYADDSHVQQASWEDVQGTYGDRHRSTAYMLMYRRGSAEEHRE</sequence>
<dbReference type="CDD" id="cd02257">
    <property type="entry name" value="Peptidase_C19"/>
    <property type="match status" value="1"/>
</dbReference>
<dbReference type="PROSITE" id="PS50235">
    <property type="entry name" value="USP_3"/>
    <property type="match status" value="1"/>
</dbReference>
<evidence type="ECO:0000259" key="1">
    <source>
        <dbReference type="PROSITE" id="PS50235"/>
    </source>
</evidence>
<dbReference type="InterPro" id="IPR050164">
    <property type="entry name" value="Peptidase_C19"/>
</dbReference>
<dbReference type="GeneID" id="114862649"/>
<dbReference type="RefSeq" id="XP_029019035.1">
    <property type="nucleotide sequence ID" value="XM_029163202.3"/>
</dbReference>
<dbReference type="InterPro" id="IPR018200">
    <property type="entry name" value="USP_CS"/>
</dbReference>
<keyword evidence="2" id="KW-1185">Reference proteome</keyword>
<dbReference type="GO" id="GO:0004843">
    <property type="term" value="F:cysteine-type deubiquitinase activity"/>
    <property type="evidence" value="ECO:0007669"/>
    <property type="project" value="InterPro"/>
</dbReference>
<dbReference type="CTD" id="11274"/>
<gene>
    <name evidence="3" type="primary">usp18</name>
</gene>
<dbReference type="GO" id="GO:0005829">
    <property type="term" value="C:cytosol"/>
    <property type="evidence" value="ECO:0007669"/>
    <property type="project" value="TreeGrafter"/>
</dbReference>
<evidence type="ECO:0000313" key="2">
    <source>
        <dbReference type="Proteomes" id="UP000515150"/>
    </source>
</evidence>
<reference evidence="3" key="1">
    <citation type="submission" date="2025-08" db="UniProtKB">
        <authorList>
            <consortium name="RefSeq"/>
        </authorList>
    </citation>
    <scope>IDENTIFICATION</scope>
</reference>
<dbReference type="FunFam" id="3.90.70.10:FF:000167">
    <property type="entry name" value="Ubiquitin specific peptidase 18"/>
    <property type="match status" value="1"/>
</dbReference>
<accession>A0A6P7NLN6</accession>
<dbReference type="GO" id="GO:0016579">
    <property type="term" value="P:protein deubiquitination"/>
    <property type="evidence" value="ECO:0007669"/>
    <property type="project" value="InterPro"/>
</dbReference>
<organism evidence="2 3">
    <name type="scientific">Betta splendens</name>
    <name type="common">Siamese fighting fish</name>
    <dbReference type="NCBI Taxonomy" id="158456"/>
    <lineage>
        <taxon>Eukaryota</taxon>
        <taxon>Metazoa</taxon>
        <taxon>Chordata</taxon>
        <taxon>Craniata</taxon>
        <taxon>Vertebrata</taxon>
        <taxon>Euteleostomi</taxon>
        <taxon>Actinopterygii</taxon>
        <taxon>Neopterygii</taxon>
        <taxon>Teleostei</taxon>
        <taxon>Neoteleostei</taxon>
        <taxon>Acanthomorphata</taxon>
        <taxon>Anabantaria</taxon>
        <taxon>Anabantiformes</taxon>
        <taxon>Anabantoidei</taxon>
        <taxon>Osphronemidae</taxon>
        <taxon>Betta</taxon>
    </lineage>
</organism>
<dbReference type="InterPro" id="IPR001394">
    <property type="entry name" value="Peptidase_C19_UCH"/>
</dbReference>
<dbReference type="Pfam" id="PF00443">
    <property type="entry name" value="UCH"/>
    <property type="match status" value="1"/>
</dbReference>
<dbReference type="Proteomes" id="UP000515150">
    <property type="component" value="Chromosome 9"/>
</dbReference>
<dbReference type="InterPro" id="IPR038765">
    <property type="entry name" value="Papain-like_cys_pep_sf"/>
</dbReference>
<dbReference type="PANTHER" id="PTHR24006:SF796">
    <property type="entry name" value="UBL CARBOXYL-TERMINAL HYDROLASE 18-RELATED"/>
    <property type="match status" value="1"/>
</dbReference>
<dbReference type="AlphaFoldDB" id="A0A6P7NLN6"/>
<dbReference type="KEGG" id="bspl:114862649"/>
<dbReference type="PANTHER" id="PTHR24006">
    <property type="entry name" value="UBIQUITIN CARBOXYL-TERMINAL HYDROLASE"/>
    <property type="match status" value="1"/>
</dbReference>
<dbReference type="Gene3D" id="3.90.70.10">
    <property type="entry name" value="Cysteine proteinases"/>
    <property type="match status" value="1"/>
</dbReference>
<dbReference type="OrthoDB" id="292964at2759"/>
<proteinExistence type="predicted"/>
<evidence type="ECO:0000313" key="3">
    <source>
        <dbReference type="RefSeq" id="XP_029019035.1"/>
    </source>
</evidence>
<name>A0A6P7NLN6_BETSP</name>
<feature type="domain" description="USP" evidence="1">
    <location>
        <begin position="27"/>
        <end position="332"/>
    </location>
</feature>
<dbReference type="InterPro" id="IPR028889">
    <property type="entry name" value="USP"/>
</dbReference>
<keyword evidence="3" id="KW-0378">Hydrolase</keyword>
<dbReference type="PROSITE" id="PS00973">
    <property type="entry name" value="USP_2"/>
    <property type="match status" value="1"/>
</dbReference>